<feature type="domain" description="VTT" evidence="3">
    <location>
        <begin position="31"/>
        <end position="154"/>
    </location>
</feature>
<evidence type="ECO:0000256" key="2">
    <source>
        <dbReference type="SAM" id="Phobius"/>
    </source>
</evidence>
<dbReference type="EMBL" id="JAPDIA010000003">
    <property type="protein sequence ID" value="MDG0809983.1"/>
    <property type="molecule type" value="Genomic_DNA"/>
</dbReference>
<dbReference type="PANTHER" id="PTHR42709">
    <property type="entry name" value="ALKALINE PHOSPHATASE LIKE PROTEIN"/>
    <property type="match status" value="1"/>
</dbReference>
<keyword evidence="2" id="KW-0472">Membrane</keyword>
<comment type="caution">
    <text evidence="4">The sequence shown here is derived from an EMBL/GenBank/DDBJ whole genome shotgun (WGS) entry which is preliminary data.</text>
</comment>
<evidence type="ECO:0000259" key="3">
    <source>
        <dbReference type="Pfam" id="PF09335"/>
    </source>
</evidence>
<gene>
    <name evidence="4" type="ORF">OMP40_11970</name>
</gene>
<protein>
    <submittedName>
        <fullName evidence="4">VTT domain-containing protein</fullName>
    </submittedName>
</protein>
<dbReference type="RefSeq" id="WP_277531577.1">
    <property type="nucleotide sequence ID" value="NZ_JAPDIA010000003.1"/>
</dbReference>
<evidence type="ECO:0000313" key="5">
    <source>
        <dbReference type="Proteomes" id="UP001153404"/>
    </source>
</evidence>
<organism evidence="4 5">
    <name type="scientific">Cohnella rhizosphaerae</name>
    <dbReference type="NCBI Taxonomy" id="1457232"/>
    <lineage>
        <taxon>Bacteria</taxon>
        <taxon>Bacillati</taxon>
        <taxon>Bacillota</taxon>
        <taxon>Bacilli</taxon>
        <taxon>Bacillales</taxon>
        <taxon>Paenibacillaceae</taxon>
        <taxon>Cohnella</taxon>
    </lineage>
</organism>
<feature type="transmembrane region" description="Helical" evidence="2">
    <location>
        <begin position="172"/>
        <end position="190"/>
    </location>
</feature>
<evidence type="ECO:0000256" key="1">
    <source>
        <dbReference type="ARBA" id="ARBA00010792"/>
    </source>
</evidence>
<feature type="transmembrane region" description="Helical" evidence="2">
    <location>
        <begin position="12"/>
        <end position="31"/>
    </location>
</feature>
<dbReference type="InterPro" id="IPR032816">
    <property type="entry name" value="VTT_dom"/>
</dbReference>
<dbReference type="AlphaFoldDB" id="A0A9X4QT60"/>
<comment type="similarity">
    <text evidence="1">Belongs to the DedA family.</text>
</comment>
<dbReference type="Proteomes" id="UP001153404">
    <property type="component" value="Unassembled WGS sequence"/>
</dbReference>
<dbReference type="Pfam" id="PF09335">
    <property type="entry name" value="VTT_dom"/>
    <property type="match status" value="1"/>
</dbReference>
<keyword evidence="5" id="KW-1185">Reference proteome</keyword>
<accession>A0A9X4QT60</accession>
<feature type="transmembrane region" description="Helical" evidence="2">
    <location>
        <begin position="136"/>
        <end position="160"/>
    </location>
</feature>
<dbReference type="GO" id="GO:0005886">
    <property type="term" value="C:plasma membrane"/>
    <property type="evidence" value="ECO:0007669"/>
    <property type="project" value="TreeGrafter"/>
</dbReference>
<feature type="transmembrane region" description="Helical" evidence="2">
    <location>
        <begin position="51"/>
        <end position="72"/>
    </location>
</feature>
<feature type="transmembrane region" description="Helical" evidence="2">
    <location>
        <begin position="93"/>
        <end position="116"/>
    </location>
</feature>
<name>A0A9X4QT60_9BACL</name>
<reference evidence="4" key="1">
    <citation type="submission" date="2022-10" db="EMBL/GenBank/DDBJ databases">
        <title>Comparative genomic analysis of Cohnella hashimotonis sp. nov., isolated from the International Space Station.</title>
        <authorList>
            <person name="Simpson A."/>
            <person name="Venkateswaran K."/>
        </authorList>
    </citation>
    <scope>NUCLEOTIDE SEQUENCE</scope>
    <source>
        <strain evidence="4">DSM 28161</strain>
    </source>
</reference>
<keyword evidence="2" id="KW-0812">Transmembrane</keyword>
<dbReference type="InterPro" id="IPR051311">
    <property type="entry name" value="DedA_domain"/>
</dbReference>
<sequence length="198" mass="20906">MSHLPFLPYIEQFGYAALFFALWLGMISLPIPNEAIVVAGGAAAGTGLLAPLPALACAALGVASGLTFSYYMGRIAGPAVLGRFARHGRRAKYAAAASGMIARHGSLALCFSYFLPVVRHLLPFTAGASRMPYRRFALFAYPAGALWTCLCFASGLALGGQAGRIAGFAQRHGPQALWLAFALTASYVIIRRGMPAHE</sequence>
<dbReference type="PANTHER" id="PTHR42709:SF9">
    <property type="entry name" value="ALKALINE PHOSPHATASE LIKE PROTEIN"/>
    <property type="match status" value="1"/>
</dbReference>
<proteinExistence type="inferred from homology"/>
<keyword evidence="2" id="KW-1133">Transmembrane helix</keyword>
<evidence type="ECO:0000313" key="4">
    <source>
        <dbReference type="EMBL" id="MDG0809983.1"/>
    </source>
</evidence>